<dbReference type="Gene3D" id="3.30.160.270">
    <property type="match status" value="1"/>
</dbReference>
<dbReference type="Gene3D" id="1.10.287.1400">
    <property type="match status" value="1"/>
</dbReference>
<keyword evidence="2" id="KW-0808">Transferase</keyword>
<proteinExistence type="predicted"/>
<dbReference type="PANTHER" id="PTHR46911:SF1">
    <property type="entry name" value="2-ISOPROPYLMALATE SYNTHASE"/>
    <property type="match status" value="1"/>
</dbReference>
<accession>A0ABQ6I437</accession>
<dbReference type="EC" id="2.3.3.13" evidence="1"/>
<reference evidence="5" key="1">
    <citation type="journal article" date="2019" name="Int. J. Syst. Evol. Microbiol.">
        <title>The Global Catalogue of Microorganisms (GCM) 10K type strain sequencing project: providing services to taxonomists for standard genome sequencing and annotation.</title>
        <authorList>
            <consortium name="The Broad Institute Genomics Platform"/>
            <consortium name="The Broad Institute Genome Sequencing Center for Infectious Disease"/>
            <person name="Wu L."/>
            <person name="Ma J."/>
        </authorList>
    </citation>
    <scope>NUCLEOTIDE SEQUENCE [LARGE SCALE GENOMIC DNA]</scope>
    <source>
        <strain evidence="5">NBRC 106348</strain>
    </source>
</reference>
<evidence type="ECO:0000313" key="5">
    <source>
        <dbReference type="Proteomes" id="UP001157091"/>
    </source>
</evidence>
<dbReference type="Pfam" id="PF08502">
    <property type="entry name" value="LeuA_dimer"/>
    <property type="match status" value="1"/>
</dbReference>
<dbReference type="SMART" id="SM00917">
    <property type="entry name" value="LeuA_dimer"/>
    <property type="match status" value="1"/>
</dbReference>
<comment type="caution">
    <text evidence="4">The sequence shown here is derived from an EMBL/GenBank/DDBJ whole genome shotgun (WGS) entry which is preliminary data.</text>
</comment>
<dbReference type="InterPro" id="IPR036230">
    <property type="entry name" value="LeuA_allosteric_dom_sf"/>
</dbReference>
<name>A0ABQ6I437_9MICO</name>
<feature type="domain" description="2-isopropylmalate synthase LeuA allosteric (dimerisation)" evidence="3">
    <location>
        <begin position="82"/>
        <end position="219"/>
    </location>
</feature>
<gene>
    <name evidence="4" type="ORF">GCM10025864_32990</name>
</gene>
<keyword evidence="5" id="KW-1185">Reference proteome</keyword>
<dbReference type="InterPro" id="IPR054692">
    <property type="entry name" value="LeuA-like_post-cat"/>
</dbReference>
<organism evidence="4 5">
    <name type="scientific">Luteimicrobium album</name>
    <dbReference type="NCBI Taxonomy" id="1054550"/>
    <lineage>
        <taxon>Bacteria</taxon>
        <taxon>Bacillati</taxon>
        <taxon>Actinomycetota</taxon>
        <taxon>Actinomycetes</taxon>
        <taxon>Micrococcales</taxon>
        <taxon>Luteimicrobium</taxon>
    </lineage>
</organism>
<evidence type="ECO:0000259" key="3">
    <source>
        <dbReference type="SMART" id="SM00917"/>
    </source>
</evidence>
<sequence>MAARAEAQGVAVDDIVWGVPYLPIDPKDVGRSYEAVIRVNSQSGKGGISYLLKSERNLDLPRRLQIEFSRAVQEHTDARGIEVNAEDIWRIFSDEYLPAEPGSGLEPWGRLRLVSTRASSSEDGPDTLEVELEDAGQLRTVTGTGNGPVDAFLDVLRQVGHDVLVLDYAEHALSAGSDAAAAAYVECSVGDDVLWGVGIDPSITTASLKAIISAVNRYERAQVEGRAADPATVGR</sequence>
<protein>
    <recommendedName>
        <fullName evidence="1">2-isopropylmalate synthase</fullName>
        <ecNumber evidence="1">2.3.3.13</ecNumber>
    </recommendedName>
</protein>
<dbReference type="Pfam" id="PF22615">
    <property type="entry name" value="IPMS_D2"/>
    <property type="match status" value="1"/>
</dbReference>
<evidence type="ECO:0000256" key="1">
    <source>
        <dbReference type="ARBA" id="ARBA00012973"/>
    </source>
</evidence>
<dbReference type="SUPFAM" id="SSF110921">
    <property type="entry name" value="2-isopropylmalate synthase LeuA, allosteric (dimerisation) domain"/>
    <property type="match status" value="1"/>
</dbReference>
<dbReference type="EMBL" id="BSUK01000001">
    <property type="protein sequence ID" value="GMA25540.1"/>
    <property type="molecule type" value="Genomic_DNA"/>
</dbReference>
<evidence type="ECO:0000256" key="2">
    <source>
        <dbReference type="ARBA" id="ARBA00022679"/>
    </source>
</evidence>
<dbReference type="InterPro" id="IPR013709">
    <property type="entry name" value="2-isopropylmalate_synth_dimer"/>
</dbReference>
<dbReference type="Proteomes" id="UP001157091">
    <property type="component" value="Unassembled WGS sequence"/>
</dbReference>
<dbReference type="PANTHER" id="PTHR46911">
    <property type="match status" value="1"/>
</dbReference>
<evidence type="ECO:0000313" key="4">
    <source>
        <dbReference type="EMBL" id="GMA25540.1"/>
    </source>
</evidence>
<dbReference type="SUPFAM" id="SSF89000">
    <property type="entry name" value="post-HMGL domain-like"/>
    <property type="match status" value="1"/>
</dbReference>